<protein>
    <recommendedName>
        <fullName evidence="3">Lipoprotein</fullName>
    </recommendedName>
</protein>
<accession>A0A249SNH8</accession>
<gene>
    <name evidence="1" type="ORF">CK556_02135</name>
</gene>
<name>A0A249SNH8_9MOLU</name>
<organism evidence="1 2">
    <name type="scientific">Mesoplasma chauliocola</name>
    <dbReference type="NCBI Taxonomy" id="216427"/>
    <lineage>
        <taxon>Bacteria</taxon>
        <taxon>Bacillati</taxon>
        <taxon>Mycoplasmatota</taxon>
        <taxon>Mollicutes</taxon>
        <taxon>Entomoplasmatales</taxon>
        <taxon>Entomoplasmataceae</taxon>
        <taxon>Mesoplasma</taxon>
    </lineage>
</organism>
<reference evidence="1 2" key="1">
    <citation type="submission" date="2017-08" db="EMBL/GenBank/DDBJ databases">
        <title>Complete Genome Sequence of Mesoplasma chauliocola.</title>
        <authorList>
            <person name="Knight T.F.Jr."/>
            <person name="Citino T."/>
        </authorList>
    </citation>
    <scope>NUCLEOTIDE SEQUENCE [LARGE SCALE GENOMIC DNA]</scope>
    <source>
        <strain evidence="1 2">CHPA-2</strain>
    </source>
</reference>
<dbReference type="Proteomes" id="UP000232229">
    <property type="component" value="Chromosome"/>
</dbReference>
<keyword evidence="2" id="KW-1185">Reference proteome</keyword>
<dbReference type="KEGG" id="mchc:CK556_02135"/>
<dbReference type="AlphaFoldDB" id="A0A249SNH8"/>
<evidence type="ECO:0000313" key="1">
    <source>
        <dbReference type="EMBL" id="ASZ09153.1"/>
    </source>
</evidence>
<dbReference type="EMBL" id="CP023173">
    <property type="protein sequence ID" value="ASZ09153.1"/>
    <property type="molecule type" value="Genomic_DNA"/>
</dbReference>
<dbReference type="STRING" id="1336232.GCA_000518825_01540"/>
<proteinExistence type="predicted"/>
<sequence length="623" mass="73376">MLKKILPIASTFVLGFGLITTACGQKPKNDKQEYKPIYNYYVLGESFEQEVETKFHNALAEKQNQIIYIDQSMQQRENLDFFTQSNLQEINLRKQNQNLTSNYELLSQREKDVLTNDLNKITKSSKLEEIILNSMKPELNFYSSILEFKIEDQKWFEGLSYDFSNIDFGYLNFDKENKNYIANINLDLVFNYQYTDINRNLIKNKYQQDIVFTISNQDEIIENLKFTTIELRENLIKDKFEWAWFDAYDLRINDYARLFNLTNSDFENLFKFDKFEKSLLSYIAQHNNNSSNLTQSYSFVFKDENRFKNFKSIDKIDNFNPRQNKYGSNELNLDDTVSTININNINLFKTIFSELIKDDQIVLENKFVKGNQDIYHYLNKEYKTWVSNFQSKFNQELNINSDSLVNYGEITLNNFCLYFDEFNYYHPISPISYYVGISANNIDDSYLNSESDIIEKRILSADQDPIFKAVYQNTMSALQVFQETYGTSKTTWMSLSDNQQLISLKSSNILQSRDTTTNDKSISDVNAELSLLNNKILTYSAESERKSFLNKTNTSSFHFQFNNSEELQNIPIIEINNNQLIFKKIKEGSGNLSVDFNLSFLNLSFVINSEKFYWFERTLIESI</sequence>
<evidence type="ECO:0000313" key="2">
    <source>
        <dbReference type="Proteomes" id="UP000232229"/>
    </source>
</evidence>
<evidence type="ECO:0008006" key="3">
    <source>
        <dbReference type="Google" id="ProtNLM"/>
    </source>
</evidence>
<dbReference type="RefSeq" id="WP_095761519.1">
    <property type="nucleotide sequence ID" value="NZ_CP023173.1"/>
</dbReference>
<dbReference type="PROSITE" id="PS51257">
    <property type="entry name" value="PROKAR_LIPOPROTEIN"/>
    <property type="match status" value="1"/>
</dbReference>